<sequence>MSVKSITLIAASALLLPAAVSARGTGGVPHLDFRDFALQECLNSNYEKAGLYQRRSLQDYSRPKPRYSPSDWLKLIDFVENKTGDFHRERISIHSEESGDTEMNTIFARCMAFYHSKELAGFLKKNRY</sequence>
<evidence type="ECO:0000313" key="3">
    <source>
        <dbReference type="EMBL" id="SNU80666.1"/>
    </source>
</evidence>
<dbReference type="AlphaFoldDB" id="A0AB38DU13"/>
<organism evidence="3 5">
    <name type="scientific">Neisseria zoodegmatis</name>
    <dbReference type="NCBI Taxonomy" id="326523"/>
    <lineage>
        <taxon>Bacteria</taxon>
        <taxon>Pseudomonadati</taxon>
        <taxon>Pseudomonadota</taxon>
        <taxon>Betaproteobacteria</taxon>
        <taxon>Neisseriales</taxon>
        <taxon>Neisseriaceae</taxon>
        <taxon>Neisseria</taxon>
    </lineage>
</organism>
<feature type="chain" id="PRO_5044349871" description="Phage associated protein" evidence="1">
    <location>
        <begin position="23"/>
        <end position="128"/>
    </location>
</feature>
<reference evidence="2 4" key="1">
    <citation type="submission" date="2017-01" db="EMBL/GenBank/DDBJ databases">
        <authorList>
            <person name="Wolfgang W.J."/>
            <person name="Cole J."/>
            <person name="Wroblewski D."/>
            <person name="Mcginnis J."/>
            <person name="Musser K.A."/>
        </authorList>
    </citation>
    <scope>NUCLEOTIDE SEQUENCE [LARGE SCALE GENOMIC DNA]</scope>
    <source>
        <strain evidence="2 4">DSM 21643</strain>
    </source>
</reference>
<dbReference type="Gene3D" id="1.20.120.1620">
    <property type="match status" value="1"/>
</dbReference>
<feature type="signal peptide" evidence="1">
    <location>
        <begin position="1"/>
        <end position="22"/>
    </location>
</feature>
<accession>A0AB38DU13</accession>
<protein>
    <recommendedName>
        <fullName evidence="6">Phage associated protein</fullName>
    </recommendedName>
</protein>
<dbReference type="Proteomes" id="UP000193466">
    <property type="component" value="Unassembled WGS sequence"/>
</dbReference>
<evidence type="ECO:0008006" key="6">
    <source>
        <dbReference type="Google" id="ProtNLM"/>
    </source>
</evidence>
<dbReference type="InterPro" id="IPR038314">
    <property type="entry name" value="T6SS_sf"/>
</dbReference>
<dbReference type="EMBL" id="LT906434">
    <property type="protein sequence ID" value="SNU80666.1"/>
    <property type="molecule type" value="Genomic_DNA"/>
</dbReference>
<keyword evidence="1" id="KW-0732">Signal</keyword>
<evidence type="ECO:0000313" key="4">
    <source>
        <dbReference type="Proteomes" id="UP000193466"/>
    </source>
</evidence>
<dbReference type="Proteomes" id="UP000215033">
    <property type="component" value="Chromosome 1"/>
</dbReference>
<dbReference type="KEGG" id="nzo:SAMEA4504057_2201"/>
<evidence type="ECO:0000256" key="1">
    <source>
        <dbReference type="SAM" id="SignalP"/>
    </source>
</evidence>
<evidence type="ECO:0000313" key="5">
    <source>
        <dbReference type="Proteomes" id="UP000215033"/>
    </source>
</evidence>
<reference evidence="3 5" key="2">
    <citation type="submission" date="2017-06" db="EMBL/GenBank/DDBJ databases">
        <authorList>
            <consortium name="Pathogen Informatics"/>
        </authorList>
    </citation>
    <scope>NUCLEOTIDE SEQUENCE [LARGE SCALE GENOMIC DNA]</scope>
    <source>
        <strain evidence="3 5">NCTC12230</strain>
    </source>
</reference>
<evidence type="ECO:0000313" key="2">
    <source>
        <dbReference type="EMBL" id="OSI07845.1"/>
    </source>
</evidence>
<dbReference type="EMBL" id="MTBM01000026">
    <property type="protein sequence ID" value="OSI07845.1"/>
    <property type="molecule type" value="Genomic_DNA"/>
</dbReference>
<gene>
    <name evidence="2" type="ORF">BWD10_11880</name>
    <name evidence="3" type="ORF">SAMEA4504057_02201</name>
</gene>
<name>A0AB38DU13_9NEIS</name>
<proteinExistence type="predicted"/>
<keyword evidence="4" id="KW-1185">Reference proteome</keyword>